<dbReference type="KEGG" id="soe:110800158"/>
<keyword evidence="2" id="KW-0430">Lectin</keyword>
<dbReference type="Gene3D" id="2.100.10.30">
    <property type="entry name" value="Jacalin-like lectin domain"/>
    <property type="match status" value="2"/>
</dbReference>
<dbReference type="RefSeq" id="XP_021861141.2">
    <property type="nucleotide sequence ID" value="XM_022005449.2"/>
</dbReference>
<evidence type="ECO:0000256" key="2">
    <source>
        <dbReference type="ARBA" id="ARBA00022734"/>
    </source>
</evidence>
<dbReference type="PROSITE" id="PS51752">
    <property type="entry name" value="JACALIN_LECTIN"/>
    <property type="match status" value="2"/>
</dbReference>
<accession>A0A9R0J4K5</accession>
<dbReference type="GeneID" id="110800158"/>
<evidence type="ECO:0000256" key="1">
    <source>
        <dbReference type="ARBA" id="ARBA00006568"/>
    </source>
</evidence>
<comment type="similarity">
    <text evidence="1">Belongs to the jacalin lectin family.</text>
</comment>
<proteinExistence type="inferred from homology"/>
<reference evidence="4" key="1">
    <citation type="journal article" date="2021" name="Nat. Commun.">
        <title>Genomic analyses provide insights into spinach domestication and the genetic basis of agronomic traits.</title>
        <authorList>
            <person name="Cai X."/>
            <person name="Sun X."/>
            <person name="Xu C."/>
            <person name="Sun H."/>
            <person name="Wang X."/>
            <person name="Ge C."/>
            <person name="Zhang Z."/>
            <person name="Wang Q."/>
            <person name="Fei Z."/>
            <person name="Jiao C."/>
            <person name="Wang Q."/>
        </authorList>
    </citation>
    <scope>NUCLEOTIDE SEQUENCE [LARGE SCALE GENOMIC DNA]</scope>
    <source>
        <strain evidence="4">cv. Varoflay</strain>
    </source>
</reference>
<keyword evidence="4" id="KW-1185">Reference proteome</keyword>
<dbReference type="InterPro" id="IPR036404">
    <property type="entry name" value="Jacalin-like_lectin_dom_sf"/>
</dbReference>
<feature type="domain" description="Jacalin-type lectin" evidence="3">
    <location>
        <begin position="4"/>
        <end position="146"/>
    </location>
</feature>
<evidence type="ECO:0000313" key="5">
    <source>
        <dbReference type="RefSeq" id="XP_021861141.2"/>
    </source>
</evidence>
<dbReference type="GO" id="GO:0030246">
    <property type="term" value="F:carbohydrate binding"/>
    <property type="evidence" value="ECO:0007669"/>
    <property type="project" value="UniProtKB-KW"/>
</dbReference>
<dbReference type="InterPro" id="IPR001229">
    <property type="entry name" value="Jacalin-like_lectin_dom"/>
</dbReference>
<gene>
    <name evidence="5" type="primary">LOC110800158</name>
</gene>
<dbReference type="SUPFAM" id="SSF51101">
    <property type="entry name" value="Mannose-binding lectins"/>
    <property type="match status" value="2"/>
</dbReference>
<evidence type="ECO:0000259" key="3">
    <source>
        <dbReference type="PROSITE" id="PS51752"/>
    </source>
</evidence>
<dbReference type="AlphaFoldDB" id="A0A9R0J4K5"/>
<dbReference type="SMART" id="SM00915">
    <property type="entry name" value="Jacalin"/>
    <property type="match status" value="2"/>
</dbReference>
<organism evidence="4 5">
    <name type="scientific">Spinacia oleracea</name>
    <name type="common">Spinach</name>
    <dbReference type="NCBI Taxonomy" id="3562"/>
    <lineage>
        <taxon>Eukaryota</taxon>
        <taxon>Viridiplantae</taxon>
        <taxon>Streptophyta</taxon>
        <taxon>Embryophyta</taxon>
        <taxon>Tracheophyta</taxon>
        <taxon>Spermatophyta</taxon>
        <taxon>Magnoliopsida</taxon>
        <taxon>eudicotyledons</taxon>
        <taxon>Gunneridae</taxon>
        <taxon>Pentapetalae</taxon>
        <taxon>Caryophyllales</taxon>
        <taxon>Chenopodiaceae</taxon>
        <taxon>Chenopodioideae</taxon>
        <taxon>Anserineae</taxon>
        <taxon>Spinacia</taxon>
    </lineage>
</organism>
<dbReference type="Pfam" id="PF01419">
    <property type="entry name" value="Jacalin"/>
    <property type="match status" value="2"/>
</dbReference>
<dbReference type="Proteomes" id="UP000813463">
    <property type="component" value="Chromosome 4"/>
</dbReference>
<name>A0A9R0J4K5_SPIOL</name>
<reference evidence="5" key="2">
    <citation type="submission" date="2025-08" db="UniProtKB">
        <authorList>
            <consortium name="RefSeq"/>
        </authorList>
    </citation>
    <scope>IDENTIFICATION</scope>
    <source>
        <tissue evidence="5">Leaf</tissue>
    </source>
</reference>
<evidence type="ECO:0000313" key="4">
    <source>
        <dbReference type="Proteomes" id="UP000813463"/>
    </source>
</evidence>
<dbReference type="PANTHER" id="PTHR46506">
    <property type="entry name" value="OS05G0143600 PROTEIN"/>
    <property type="match status" value="1"/>
</dbReference>
<protein>
    <submittedName>
        <fullName evidence="5">Mannose/glucose-specific lectin</fullName>
    </submittedName>
</protein>
<feature type="domain" description="Jacalin-type lectin" evidence="3">
    <location>
        <begin position="151"/>
        <end position="295"/>
    </location>
</feature>
<sequence>MAQLQKYGPYGNKEAEENFSIQLEDDQEIREIIIRHGLIVDAIGFTITGQGTSIYGGKGGNESKVVLKLGEFVTGISGQSGDTNKISKLRIHTSLNKRGYGPFGFKQLTKSVCNFSSPIEKGSNLVGFFGSALDCNLVSLGVYVEKESQSVKNYGPYGHQTGQPWTIMLEPTENLREIIINTGAVVDSITFITTNNQRKFGGDGGNAEHKIKLKYDEYITNISGSIGKWHQNVDVTKLMIHTNFNQDGYGPYGGGPHTAYLSNFRSQVPSAGRVVGFFGTLHNNYVQSIGLYVNE</sequence>